<gene>
    <name evidence="1" type="ORF">NUW54_g13486</name>
</gene>
<organism evidence="1 2">
    <name type="scientific">Trametes sanguinea</name>
    <dbReference type="NCBI Taxonomy" id="158606"/>
    <lineage>
        <taxon>Eukaryota</taxon>
        <taxon>Fungi</taxon>
        <taxon>Dikarya</taxon>
        <taxon>Basidiomycota</taxon>
        <taxon>Agaricomycotina</taxon>
        <taxon>Agaricomycetes</taxon>
        <taxon>Polyporales</taxon>
        <taxon>Polyporaceae</taxon>
        <taxon>Trametes</taxon>
    </lineage>
</organism>
<sequence>MTKSSGIAHVEALEPEDARSGDATQQRRAYVRQNILHQHLERAIRHMPSSSSQSAAQGLAISTALRSIASTSAAAYNDEPDTCTNLPGGLSCEDLISMAPVPHDMKLKPRIVAQLDQELRQTMLDIADYYSGGSDRAADEDACLAAATQLPQNIEARKASLAERKASLSECRANILRLIDAINSVRISPLPLHRSSV</sequence>
<dbReference type="EMBL" id="JANSHE010006295">
    <property type="protein sequence ID" value="KAJ2967508.1"/>
    <property type="molecule type" value="Genomic_DNA"/>
</dbReference>
<comment type="caution">
    <text evidence="1">The sequence shown here is derived from an EMBL/GenBank/DDBJ whole genome shotgun (WGS) entry which is preliminary data.</text>
</comment>
<name>A0ACC1MLT0_9APHY</name>
<reference evidence="1" key="1">
    <citation type="submission" date="2022-08" db="EMBL/GenBank/DDBJ databases">
        <title>Genome Sequence of Pycnoporus sanguineus.</title>
        <authorList>
            <person name="Buettner E."/>
        </authorList>
    </citation>
    <scope>NUCLEOTIDE SEQUENCE</scope>
    <source>
        <strain evidence="1">CG-C14</strain>
    </source>
</reference>
<evidence type="ECO:0000313" key="1">
    <source>
        <dbReference type="EMBL" id="KAJ2967508.1"/>
    </source>
</evidence>
<dbReference type="Proteomes" id="UP001144978">
    <property type="component" value="Unassembled WGS sequence"/>
</dbReference>
<evidence type="ECO:0000313" key="2">
    <source>
        <dbReference type="Proteomes" id="UP001144978"/>
    </source>
</evidence>
<proteinExistence type="predicted"/>
<protein>
    <submittedName>
        <fullName evidence="1">Uncharacterized protein</fullName>
    </submittedName>
</protein>
<accession>A0ACC1MLT0</accession>
<keyword evidence="2" id="KW-1185">Reference proteome</keyword>